<feature type="transmembrane region" description="Helical" evidence="1">
    <location>
        <begin position="216"/>
        <end position="233"/>
    </location>
</feature>
<name>A0A1C5GC69_MICEH</name>
<evidence type="ECO:0000256" key="1">
    <source>
        <dbReference type="SAM" id="Phobius"/>
    </source>
</evidence>
<feature type="transmembrane region" description="Helical" evidence="1">
    <location>
        <begin position="387"/>
        <end position="406"/>
    </location>
</feature>
<accession>A0A1C5GC69</accession>
<protein>
    <recommendedName>
        <fullName evidence="4">Dolichyl-phosphate-mannose-protein mannosyltransferase</fullName>
    </recommendedName>
</protein>
<dbReference type="Proteomes" id="UP000198251">
    <property type="component" value="Chromosome I"/>
</dbReference>
<feature type="transmembrane region" description="Helical" evidence="1">
    <location>
        <begin position="268"/>
        <end position="288"/>
    </location>
</feature>
<gene>
    <name evidence="2" type="ORF">GA0070610_3744</name>
</gene>
<reference evidence="2 3" key="1">
    <citation type="submission" date="2016-06" db="EMBL/GenBank/DDBJ databases">
        <authorList>
            <person name="Kjaerup R.B."/>
            <person name="Dalgaard T.S."/>
            <person name="Juul-Madsen H.R."/>
        </authorList>
    </citation>
    <scope>NUCLEOTIDE SEQUENCE [LARGE SCALE GENOMIC DNA]</scope>
    <source>
        <strain evidence="2 3">DSM 43913</strain>
    </source>
</reference>
<evidence type="ECO:0000313" key="3">
    <source>
        <dbReference type="Proteomes" id="UP000198251"/>
    </source>
</evidence>
<organism evidence="2 3">
    <name type="scientific">Micromonospora echinofusca</name>
    <dbReference type="NCBI Taxonomy" id="47858"/>
    <lineage>
        <taxon>Bacteria</taxon>
        <taxon>Bacillati</taxon>
        <taxon>Actinomycetota</taxon>
        <taxon>Actinomycetes</taxon>
        <taxon>Micromonosporales</taxon>
        <taxon>Micromonosporaceae</taxon>
        <taxon>Micromonospora</taxon>
    </lineage>
</organism>
<keyword evidence="1" id="KW-0472">Membrane</keyword>
<feature type="transmembrane region" description="Helical" evidence="1">
    <location>
        <begin position="191"/>
        <end position="209"/>
    </location>
</feature>
<dbReference type="RefSeq" id="WP_089001176.1">
    <property type="nucleotide sequence ID" value="NZ_LT607733.1"/>
</dbReference>
<dbReference type="GeneID" id="95803472"/>
<feature type="transmembrane region" description="Helical" evidence="1">
    <location>
        <begin position="165"/>
        <end position="185"/>
    </location>
</feature>
<feature type="transmembrane region" description="Helical" evidence="1">
    <location>
        <begin position="363"/>
        <end position="381"/>
    </location>
</feature>
<sequence length="425" mass="44464">MSTNQTFGAAPADGRPTAPDVRRARVRLVLGLLAAAVLGSLLWWGRWETAPQHAYPDTYWYARQAATMTGTPSAEADRFAARLVCRKGMPSPRRGVSCVAGTRQWAADMPPRYQRIFTTRPGYSLTAAPFVLVFGERGMVLATAALAVLAGVLAALAVRLLGGGLVSSLAATALLFLLPTGFWLSRLLAEAGATAFALAALCAAVPLLRPGGTARGRLLLGGAVLAGLLASTVTRPATGLLLSAALTAVFAALTLLRRRRAGWEPGLVVLTVACGVATAVWLGLSAALDIPGAAETLQDKFTVHFTRPDVPDPWPRLVELNRDFWPAQLNAWWNGGAPLAASPFLALLLVGFAALFRALPGRAALLFAATGATGLLTLVAHPKESEADRLVLVIWLPVVVGLAMLLGRPARPAPDIAGEPGQPPA</sequence>
<feature type="transmembrane region" description="Helical" evidence="1">
    <location>
        <begin position="239"/>
        <end position="256"/>
    </location>
</feature>
<dbReference type="EMBL" id="LT607733">
    <property type="protein sequence ID" value="SCG17433.1"/>
    <property type="molecule type" value="Genomic_DNA"/>
</dbReference>
<proteinExistence type="predicted"/>
<evidence type="ECO:0000313" key="2">
    <source>
        <dbReference type="EMBL" id="SCG17433.1"/>
    </source>
</evidence>
<feature type="transmembrane region" description="Helical" evidence="1">
    <location>
        <begin position="139"/>
        <end position="158"/>
    </location>
</feature>
<feature type="transmembrane region" description="Helical" evidence="1">
    <location>
        <begin position="28"/>
        <end position="45"/>
    </location>
</feature>
<keyword evidence="1" id="KW-1133">Transmembrane helix</keyword>
<evidence type="ECO:0008006" key="4">
    <source>
        <dbReference type="Google" id="ProtNLM"/>
    </source>
</evidence>
<feature type="transmembrane region" description="Helical" evidence="1">
    <location>
        <begin position="331"/>
        <end position="356"/>
    </location>
</feature>
<dbReference type="AlphaFoldDB" id="A0A1C5GC69"/>
<keyword evidence="1" id="KW-0812">Transmembrane</keyword>
<keyword evidence="3" id="KW-1185">Reference proteome</keyword>